<gene>
    <name evidence="1" type="ORF">GC096_14110</name>
</gene>
<sequence length="42" mass="4940">MNKTWEKPELEVLDVKMTMTGFPDQKRDFLDTNQTEHLMGPS</sequence>
<dbReference type="EMBL" id="WHNY01000041">
    <property type="protein sequence ID" value="NOU65169.1"/>
    <property type="molecule type" value="Genomic_DNA"/>
</dbReference>
<protein>
    <submittedName>
        <fullName evidence="1">Paeninodin family lasso peptide</fullName>
    </submittedName>
</protein>
<dbReference type="Proteomes" id="UP000653578">
    <property type="component" value="Unassembled WGS sequence"/>
</dbReference>
<keyword evidence="2" id="KW-1185">Reference proteome</keyword>
<evidence type="ECO:0000313" key="1">
    <source>
        <dbReference type="EMBL" id="NOU65169.1"/>
    </source>
</evidence>
<reference evidence="1 2" key="1">
    <citation type="submission" date="2019-10" db="EMBL/GenBank/DDBJ databases">
        <title>Description of Paenibacillus humi sp. nov.</title>
        <authorList>
            <person name="Carlier A."/>
            <person name="Qi S."/>
        </authorList>
    </citation>
    <scope>NUCLEOTIDE SEQUENCE [LARGE SCALE GENOMIC DNA]</scope>
    <source>
        <strain evidence="1 2">LMG 31461</strain>
    </source>
</reference>
<dbReference type="RefSeq" id="WP_157264903.1">
    <property type="nucleotide sequence ID" value="NZ_WHNY01000041.1"/>
</dbReference>
<accession>A0ABX1X9Z2</accession>
<name>A0ABX1X9Z2_9BACL</name>
<comment type="caution">
    <text evidence="1">The sequence shown here is derived from an EMBL/GenBank/DDBJ whole genome shotgun (WGS) entry which is preliminary data.</text>
</comment>
<evidence type="ECO:0000313" key="2">
    <source>
        <dbReference type="Proteomes" id="UP000653578"/>
    </source>
</evidence>
<dbReference type="NCBIfam" id="NF033524">
    <property type="entry name" value="lasso_PadeA_fam"/>
    <property type="match status" value="1"/>
</dbReference>
<dbReference type="InterPro" id="IPR049825">
    <property type="entry name" value="Lasso_PadeA-like"/>
</dbReference>
<proteinExistence type="predicted"/>
<organism evidence="1 2">
    <name type="scientific">Paenibacillus plantarum</name>
    <dbReference type="NCBI Taxonomy" id="2654975"/>
    <lineage>
        <taxon>Bacteria</taxon>
        <taxon>Bacillati</taxon>
        <taxon>Bacillota</taxon>
        <taxon>Bacilli</taxon>
        <taxon>Bacillales</taxon>
        <taxon>Paenibacillaceae</taxon>
        <taxon>Paenibacillus</taxon>
    </lineage>
</organism>